<keyword evidence="3 11" id="KW-0285">Flavoprotein</keyword>
<dbReference type="InterPro" id="IPR017938">
    <property type="entry name" value="Riboflavin_synthase-like_b-brl"/>
</dbReference>
<gene>
    <name evidence="14" type="ORF">D4A47_01700</name>
</gene>
<dbReference type="AlphaFoldDB" id="A0A498CUR5"/>
<dbReference type="PANTHER" id="PTHR43513">
    <property type="entry name" value="DIHYDROOROTATE DEHYDROGENASE B (NAD(+)), ELECTRON TRANSFER SUBUNIT"/>
    <property type="match status" value="1"/>
</dbReference>
<dbReference type="EMBL" id="RCHT01000001">
    <property type="protein sequence ID" value="RLL14719.1"/>
    <property type="molecule type" value="Genomic_DNA"/>
</dbReference>
<dbReference type="GO" id="GO:0006221">
    <property type="term" value="P:pyrimidine nucleotide biosynthetic process"/>
    <property type="evidence" value="ECO:0007669"/>
    <property type="project" value="InterPro"/>
</dbReference>
<reference evidence="14 15" key="1">
    <citation type="submission" date="2018-10" db="EMBL/GenBank/DDBJ databases">
        <title>Anaerotruncus faecis sp. nov., isolated from human feces.</title>
        <authorList>
            <person name="Wang Y.-J."/>
        </authorList>
    </citation>
    <scope>NUCLEOTIDE SEQUENCE [LARGE SCALE GENOMIC DNA]</scope>
    <source>
        <strain evidence="14 15">22A2-44</strain>
    </source>
</reference>
<dbReference type="GO" id="GO:0046872">
    <property type="term" value="F:metal ion binding"/>
    <property type="evidence" value="ECO:0007669"/>
    <property type="project" value="UniProtKB-KW"/>
</dbReference>
<evidence type="ECO:0000256" key="4">
    <source>
        <dbReference type="ARBA" id="ARBA00022714"/>
    </source>
</evidence>
<dbReference type="InterPro" id="IPR017927">
    <property type="entry name" value="FAD-bd_FR_type"/>
</dbReference>
<dbReference type="Gene3D" id="2.10.240.10">
    <property type="entry name" value="Dihydroorotate dehydrogenase, electron transfer subunit"/>
    <property type="match status" value="1"/>
</dbReference>
<dbReference type="InterPro" id="IPR037117">
    <property type="entry name" value="Dihydroorotate_DH_ele_sf"/>
</dbReference>
<dbReference type="SUPFAM" id="SSF63380">
    <property type="entry name" value="Riboflavin synthase domain-like"/>
    <property type="match status" value="1"/>
</dbReference>
<dbReference type="Proteomes" id="UP000276301">
    <property type="component" value="Unassembled WGS sequence"/>
</dbReference>
<feature type="binding site" evidence="11">
    <location>
        <begin position="64"/>
        <end position="66"/>
    </location>
    <ligand>
        <name>FAD</name>
        <dbReference type="ChEBI" id="CHEBI:57692"/>
    </ligand>
</feature>
<evidence type="ECO:0000256" key="12">
    <source>
        <dbReference type="PIRSR" id="PIRSR006816-2"/>
    </source>
</evidence>
<dbReference type="Pfam" id="PF10418">
    <property type="entry name" value="DHODB_Fe-S_bind"/>
    <property type="match status" value="1"/>
</dbReference>
<evidence type="ECO:0000256" key="6">
    <source>
        <dbReference type="ARBA" id="ARBA00022827"/>
    </source>
</evidence>
<evidence type="ECO:0000256" key="3">
    <source>
        <dbReference type="ARBA" id="ARBA00022630"/>
    </source>
</evidence>
<evidence type="ECO:0000256" key="1">
    <source>
        <dbReference type="ARBA" id="ARBA00006422"/>
    </source>
</evidence>
<keyword evidence="5 12" id="KW-0479">Metal-binding</keyword>
<keyword evidence="6 11" id="KW-0274">FAD</keyword>
<comment type="cofactor">
    <cofactor evidence="11">
        <name>FAD</name>
        <dbReference type="ChEBI" id="CHEBI:57692"/>
    </cofactor>
    <text evidence="11">Binds 1 FAD per subunit.</text>
</comment>
<accession>A0A498CUR5</accession>
<dbReference type="SUPFAM" id="SSF52343">
    <property type="entry name" value="Ferredoxin reductase-like, C-terminal NADP-linked domain"/>
    <property type="match status" value="1"/>
</dbReference>
<feature type="binding site" evidence="11">
    <location>
        <begin position="71"/>
        <end position="72"/>
    </location>
    <ligand>
        <name>FAD</name>
        <dbReference type="ChEBI" id="CHEBI:57692"/>
    </ligand>
</feature>
<comment type="similarity">
    <text evidence="1">Belongs to the PyrK family.</text>
</comment>
<comment type="cofactor">
    <cofactor evidence="12">
        <name>[2Fe-2S] cluster</name>
        <dbReference type="ChEBI" id="CHEBI:190135"/>
    </cofactor>
    <text evidence="12">Binds 1 [2Fe-2S] cluster per subunit.</text>
</comment>
<evidence type="ECO:0000256" key="2">
    <source>
        <dbReference type="ARBA" id="ARBA00022448"/>
    </source>
</evidence>
<comment type="caution">
    <text evidence="14">The sequence shown here is derived from an EMBL/GenBank/DDBJ whole genome shotgun (WGS) entry which is preliminary data.</text>
</comment>
<comment type="cofactor">
    <cofactor evidence="10">
        <name>[2Fe-2S] cluster</name>
        <dbReference type="ChEBI" id="CHEBI:190135"/>
    </cofactor>
</comment>
<keyword evidence="8 12" id="KW-0408">Iron</keyword>
<name>A0A498CUR5_9FIRM</name>
<dbReference type="PRINTS" id="PR00409">
    <property type="entry name" value="PHDIOXRDTASE"/>
</dbReference>
<evidence type="ECO:0000259" key="13">
    <source>
        <dbReference type="PROSITE" id="PS51384"/>
    </source>
</evidence>
<proteinExistence type="inferred from homology"/>
<feature type="binding site" evidence="12">
    <location>
        <position position="220"/>
    </location>
    <ligand>
        <name>[2Fe-2S] cluster</name>
        <dbReference type="ChEBI" id="CHEBI:190135"/>
    </ligand>
</feature>
<dbReference type="InterPro" id="IPR039261">
    <property type="entry name" value="FNR_nucleotide-bd"/>
</dbReference>
<feature type="binding site" evidence="12">
    <location>
        <position position="215"/>
    </location>
    <ligand>
        <name>[2Fe-2S] cluster</name>
        <dbReference type="ChEBI" id="CHEBI:190135"/>
    </ligand>
</feature>
<protein>
    <submittedName>
        <fullName evidence="14">Dihydroorotate dehydrogenase electron transfer subunit</fullName>
    </submittedName>
</protein>
<dbReference type="Gene3D" id="3.40.50.80">
    <property type="entry name" value="Nucleotide-binding domain of ferredoxin-NADP reductase (FNR) module"/>
    <property type="match status" value="1"/>
</dbReference>
<evidence type="ECO:0000256" key="5">
    <source>
        <dbReference type="ARBA" id="ARBA00022723"/>
    </source>
</evidence>
<dbReference type="PROSITE" id="PS51384">
    <property type="entry name" value="FAD_FR"/>
    <property type="match status" value="1"/>
</dbReference>
<dbReference type="RefSeq" id="WP_121585820.1">
    <property type="nucleotide sequence ID" value="NZ_RCHT01000001.1"/>
</dbReference>
<dbReference type="InterPro" id="IPR019480">
    <property type="entry name" value="Dihydroorotate_DH_Fe-S-bd"/>
</dbReference>
<dbReference type="Gene3D" id="2.40.30.10">
    <property type="entry name" value="Translation factors"/>
    <property type="match status" value="1"/>
</dbReference>
<evidence type="ECO:0000313" key="15">
    <source>
        <dbReference type="Proteomes" id="UP000276301"/>
    </source>
</evidence>
<dbReference type="GO" id="GO:0016491">
    <property type="term" value="F:oxidoreductase activity"/>
    <property type="evidence" value="ECO:0007669"/>
    <property type="project" value="InterPro"/>
</dbReference>
<dbReference type="GO" id="GO:0050660">
    <property type="term" value="F:flavin adenine dinucleotide binding"/>
    <property type="evidence" value="ECO:0007669"/>
    <property type="project" value="InterPro"/>
</dbReference>
<feature type="binding site" evidence="11">
    <location>
        <begin position="49"/>
        <end position="52"/>
    </location>
    <ligand>
        <name>FAD</name>
        <dbReference type="ChEBI" id="CHEBI:57692"/>
    </ligand>
</feature>
<evidence type="ECO:0000256" key="7">
    <source>
        <dbReference type="ARBA" id="ARBA00022982"/>
    </source>
</evidence>
<keyword evidence="2" id="KW-0813">Transport</keyword>
<dbReference type="CDD" id="cd06218">
    <property type="entry name" value="DHOD_e_trans"/>
    <property type="match status" value="1"/>
</dbReference>
<evidence type="ECO:0000256" key="9">
    <source>
        <dbReference type="ARBA" id="ARBA00023014"/>
    </source>
</evidence>
<keyword evidence="7" id="KW-0249">Electron transport</keyword>
<evidence type="ECO:0000256" key="11">
    <source>
        <dbReference type="PIRSR" id="PIRSR006816-1"/>
    </source>
</evidence>
<evidence type="ECO:0000256" key="8">
    <source>
        <dbReference type="ARBA" id="ARBA00023004"/>
    </source>
</evidence>
<organism evidence="14 15">
    <name type="scientific">Anaerotruncus massiliensis</name>
    <name type="common">ex Liu et al. 2021</name>
    <dbReference type="NCBI Taxonomy" id="2321404"/>
    <lineage>
        <taxon>Bacteria</taxon>
        <taxon>Bacillati</taxon>
        <taxon>Bacillota</taxon>
        <taxon>Clostridia</taxon>
        <taxon>Eubacteriales</taxon>
        <taxon>Oscillospiraceae</taxon>
        <taxon>Anaerotruncus</taxon>
    </lineage>
</organism>
<feature type="binding site" evidence="12">
    <location>
        <position position="235"/>
    </location>
    <ligand>
        <name>[2Fe-2S] cluster</name>
        <dbReference type="ChEBI" id="CHEBI:190135"/>
    </ligand>
</feature>
<dbReference type="GO" id="GO:0051537">
    <property type="term" value="F:2 iron, 2 sulfur cluster binding"/>
    <property type="evidence" value="ECO:0007669"/>
    <property type="project" value="UniProtKB-KW"/>
</dbReference>
<evidence type="ECO:0000313" key="14">
    <source>
        <dbReference type="EMBL" id="RLL14719.1"/>
    </source>
</evidence>
<evidence type="ECO:0000256" key="10">
    <source>
        <dbReference type="ARBA" id="ARBA00034078"/>
    </source>
</evidence>
<dbReference type="InterPro" id="IPR050353">
    <property type="entry name" value="PyrK_electron_transfer"/>
</dbReference>
<sequence>MYKNALYRVAENRPIAREVFRMRLLGDTRWITAPGQFVNVRVDGCYLRRPISVCDWDGGGLTLLYRAVGKGTRLLSRALPGETLDLLTGLGNGYDPSAARGRRTVLIGGGVGVPPLYGLARRLALAGEPPAAALGFQTAADAFLAESFLTLGCEVLVATADGSLGERGFVTDPLSRLDYGYYFACGPEPMLAAVHALGREKGAEGQLSFERRMGCGFGACMSCSCETLAGPRRICVEGPVLRSGEVRF</sequence>
<dbReference type="PIRSF" id="PIRSF006816">
    <property type="entry name" value="Cyc3_hyd_g"/>
    <property type="match status" value="1"/>
</dbReference>
<keyword evidence="4 12" id="KW-0001">2Fe-2S</keyword>
<feature type="binding site" evidence="12">
    <location>
        <position position="223"/>
    </location>
    <ligand>
        <name>[2Fe-2S] cluster</name>
        <dbReference type="ChEBI" id="CHEBI:190135"/>
    </ligand>
</feature>
<dbReference type="PANTHER" id="PTHR43513:SF3">
    <property type="entry name" value="DIHYDROOROTATE DEHYDROGENASE B (NAD(+)), ELECTRON TRANSFER SUBUNIT-RELATED"/>
    <property type="match status" value="1"/>
</dbReference>
<keyword evidence="15" id="KW-1185">Reference proteome</keyword>
<feature type="domain" description="FAD-binding FR-type" evidence="13">
    <location>
        <begin position="2"/>
        <end position="96"/>
    </location>
</feature>
<dbReference type="InterPro" id="IPR012165">
    <property type="entry name" value="Cyt_c3_hydrogenase_gsu"/>
</dbReference>
<keyword evidence="9 12" id="KW-0411">Iron-sulfur</keyword>